<comment type="similarity">
    <text evidence="1">Belongs to the inositol monophosphatase superfamily.</text>
</comment>
<protein>
    <submittedName>
        <fullName evidence="3">Inositol-1-monophosphatase</fullName>
        <ecNumber evidence="3">3.1.3.25</ecNumber>
    </submittedName>
</protein>
<evidence type="ECO:0000256" key="1">
    <source>
        <dbReference type="ARBA" id="ARBA00009759"/>
    </source>
</evidence>
<accession>A0A3S4CEX9</accession>
<feature type="binding site" evidence="2">
    <location>
        <position position="95"/>
    </location>
    <ligand>
        <name>Mg(2+)</name>
        <dbReference type="ChEBI" id="CHEBI:18420"/>
        <label>1</label>
        <note>catalytic</note>
    </ligand>
</feature>
<dbReference type="InterPro" id="IPR000760">
    <property type="entry name" value="Inositol_monophosphatase-like"/>
</dbReference>
<dbReference type="GO" id="GO:0046872">
    <property type="term" value="F:metal ion binding"/>
    <property type="evidence" value="ECO:0007669"/>
    <property type="project" value="UniProtKB-KW"/>
</dbReference>
<evidence type="ECO:0000313" key="3">
    <source>
        <dbReference type="EMBL" id="VDS06517.1"/>
    </source>
</evidence>
<evidence type="ECO:0000313" key="4">
    <source>
        <dbReference type="Proteomes" id="UP000268844"/>
    </source>
</evidence>
<dbReference type="Gene3D" id="3.40.190.80">
    <property type="match status" value="1"/>
</dbReference>
<dbReference type="PANTHER" id="PTHR20854">
    <property type="entry name" value="INOSITOL MONOPHOSPHATASE"/>
    <property type="match status" value="1"/>
</dbReference>
<feature type="binding site" evidence="2">
    <location>
        <position position="92"/>
    </location>
    <ligand>
        <name>Mg(2+)</name>
        <dbReference type="ChEBI" id="CHEBI:18420"/>
        <label>1</label>
        <note>catalytic</note>
    </ligand>
</feature>
<feature type="binding site" evidence="2">
    <location>
        <position position="221"/>
    </location>
    <ligand>
        <name>Mg(2+)</name>
        <dbReference type="ChEBI" id="CHEBI:18420"/>
        <label>1</label>
        <note>catalytic</note>
    </ligand>
</feature>
<keyword evidence="2" id="KW-0479">Metal-binding</keyword>
<organism evidence="3 4">
    <name type="scientific">Devosia equisanguinis</name>
    <dbReference type="NCBI Taxonomy" id="2490941"/>
    <lineage>
        <taxon>Bacteria</taxon>
        <taxon>Pseudomonadati</taxon>
        <taxon>Pseudomonadota</taxon>
        <taxon>Alphaproteobacteria</taxon>
        <taxon>Hyphomicrobiales</taxon>
        <taxon>Devosiaceae</taxon>
        <taxon>Devosia</taxon>
    </lineage>
</organism>
<name>A0A3S4CEX9_9HYPH</name>
<dbReference type="Proteomes" id="UP000268844">
    <property type="component" value="Unassembled WGS sequence"/>
</dbReference>
<gene>
    <name evidence="3" type="primary">suhB_6</name>
    <name evidence="3" type="ORF">DEVEQU_03681</name>
</gene>
<keyword evidence="4" id="KW-1185">Reference proteome</keyword>
<reference evidence="3 4" key="1">
    <citation type="submission" date="2018-12" db="EMBL/GenBank/DDBJ databases">
        <authorList>
            <person name="Criscuolo A."/>
        </authorList>
    </citation>
    <scope>NUCLEOTIDE SEQUENCE [LARGE SCALE GENOMIC DNA]</scope>
    <source>
        <strain evidence="3">ACIP1116281</strain>
    </source>
</reference>
<dbReference type="Gene3D" id="3.30.540.10">
    <property type="entry name" value="Fructose-1,6-Bisphosphatase, subunit A, domain 1"/>
    <property type="match status" value="1"/>
</dbReference>
<dbReference type="GO" id="GO:0008934">
    <property type="term" value="F:inositol monophosphate 1-phosphatase activity"/>
    <property type="evidence" value="ECO:0007669"/>
    <property type="project" value="TreeGrafter"/>
</dbReference>
<keyword evidence="2" id="KW-0460">Magnesium</keyword>
<dbReference type="EC" id="3.1.3.25" evidence="3"/>
<evidence type="ECO:0000256" key="2">
    <source>
        <dbReference type="PIRSR" id="PIRSR600760-2"/>
    </source>
</evidence>
<dbReference type="EMBL" id="UZWD01000049">
    <property type="protein sequence ID" value="VDS06517.1"/>
    <property type="molecule type" value="Genomic_DNA"/>
</dbReference>
<dbReference type="PRINTS" id="PR00377">
    <property type="entry name" value="IMPHPHTASES"/>
</dbReference>
<feature type="binding site" evidence="2">
    <location>
        <position position="69"/>
    </location>
    <ligand>
        <name>Mg(2+)</name>
        <dbReference type="ChEBI" id="CHEBI:18420"/>
        <label>1</label>
        <note>catalytic</note>
    </ligand>
</feature>
<dbReference type="GO" id="GO:0006020">
    <property type="term" value="P:inositol metabolic process"/>
    <property type="evidence" value="ECO:0007669"/>
    <property type="project" value="TreeGrafter"/>
</dbReference>
<dbReference type="PANTHER" id="PTHR20854:SF4">
    <property type="entry name" value="INOSITOL-1-MONOPHOSPHATASE-RELATED"/>
    <property type="match status" value="1"/>
</dbReference>
<keyword evidence="3" id="KW-0378">Hydrolase</keyword>
<dbReference type="SUPFAM" id="SSF56655">
    <property type="entry name" value="Carbohydrate phosphatase"/>
    <property type="match status" value="1"/>
</dbReference>
<proteinExistence type="inferred from homology"/>
<sequence length="272" mass="29042">MTIDVMRLAAILRDAGNQEIVPRFRNLDDADIGQKANEYDLVTEADLGAERVITAALRDLYPQALIVGEEAYAADKSILSGLVEADLAFVIDPVDGTFNFAAGNGMFGSILAVVRRGETIGGLILDPLRGDVLIGERGAGARLVKSSGQSRPIRVAAPTSLDTMVSVACWSYLPDPMRARVAANLTKVKLAMAYGCSAYEYWMLASGRAHFSASHGVMPWDHLAGALIHAEAGGFSAHFDGTPFRAGRIDAGILNAPDKESWQLIARDILGL</sequence>
<dbReference type="OrthoDB" id="9785695at2"/>
<comment type="cofactor">
    <cofactor evidence="2">
        <name>Mg(2+)</name>
        <dbReference type="ChEBI" id="CHEBI:18420"/>
    </cofactor>
</comment>
<dbReference type="AlphaFoldDB" id="A0A3S4CEX9"/>
<dbReference type="GO" id="GO:0007165">
    <property type="term" value="P:signal transduction"/>
    <property type="evidence" value="ECO:0007669"/>
    <property type="project" value="TreeGrafter"/>
</dbReference>
<dbReference type="Pfam" id="PF00459">
    <property type="entry name" value="Inositol_P"/>
    <property type="match status" value="1"/>
</dbReference>